<feature type="transmembrane region" description="Helical" evidence="1">
    <location>
        <begin position="29"/>
        <end position="51"/>
    </location>
</feature>
<keyword evidence="1" id="KW-0472">Membrane</keyword>
<gene>
    <name evidence="2" type="ORF">PFR_JS10_1648</name>
    <name evidence="3" type="ORF">PFR_JS23_1741</name>
</gene>
<evidence type="ECO:0000256" key="1">
    <source>
        <dbReference type="SAM" id="Phobius"/>
    </source>
</evidence>
<feature type="transmembrane region" description="Helical" evidence="1">
    <location>
        <begin position="126"/>
        <end position="147"/>
    </location>
</feature>
<evidence type="ECO:0000313" key="4">
    <source>
        <dbReference type="Proteomes" id="UP000250080"/>
    </source>
</evidence>
<accession>A0A2C8BHX2</accession>
<reference evidence="2" key="1">
    <citation type="submission" date="2016-05" db="EMBL/GenBank/DDBJ databases">
        <authorList>
            <person name="Lavstsen T."/>
            <person name="Jespersen J.S."/>
        </authorList>
    </citation>
    <scope>NUCLEOTIDE SEQUENCE</scope>
    <source>
        <strain evidence="2">PFRJS10</strain>
    </source>
</reference>
<dbReference type="AlphaFoldDB" id="A0A2C8BHX2"/>
<reference evidence="3 4" key="2">
    <citation type="submission" date="2016-09" db="EMBL/GenBank/DDBJ databases">
        <authorList>
            <person name="Laine KS P."/>
        </authorList>
    </citation>
    <scope>NUCLEOTIDE SEQUENCE [LARGE SCALE GENOMIC DNA]</scope>
    <source>
        <strain evidence="3">PFRJS-23</strain>
    </source>
</reference>
<feature type="transmembrane region" description="Helical" evidence="1">
    <location>
        <begin position="97"/>
        <end position="114"/>
    </location>
</feature>
<dbReference type="EMBL" id="LT618793">
    <property type="protein sequence ID" value="SCQ80734.1"/>
    <property type="molecule type" value="Genomic_DNA"/>
</dbReference>
<sequence>MLRHTGGMAREPQVFHADGPVRRTWASKLAATLAVLVVVALIVGPVVVRAVHRSNADAAEASLLLLGLACVVVGLVAVLCAFVAVVRDRGTSRVGALLFLADAGVQVVYGLIGISSTQMQGLADQAYSWSWAAISLLVTVVACAFTFMPPRPLTTRKDARRPVR</sequence>
<protein>
    <submittedName>
        <fullName evidence="2">Uncharacterized protein</fullName>
    </submittedName>
</protein>
<name>A0A2C8BHX2_9ACTN</name>
<dbReference type="EMBL" id="LT576035">
    <property type="protein sequence ID" value="SBN39291.1"/>
    <property type="molecule type" value="Genomic_DNA"/>
</dbReference>
<evidence type="ECO:0000313" key="3">
    <source>
        <dbReference type="EMBL" id="SCQ80734.1"/>
    </source>
</evidence>
<evidence type="ECO:0000313" key="2">
    <source>
        <dbReference type="EMBL" id="SBN39291.1"/>
    </source>
</evidence>
<proteinExistence type="predicted"/>
<organism evidence="2">
    <name type="scientific">Propionibacterium freudenreichii</name>
    <dbReference type="NCBI Taxonomy" id="1744"/>
    <lineage>
        <taxon>Bacteria</taxon>
        <taxon>Bacillati</taxon>
        <taxon>Actinomycetota</taxon>
        <taxon>Actinomycetes</taxon>
        <taxon>Propionibacteriales</taxon>
        <taxon>Propionibacteriaceae</taxon>
        <taxon>Propionibacterium</taxon>
    </lineage>
</organism>
<dbReference type="Proteomes" id="UP000250080">
    <property type="component" value="Chromosome I"/>
</dbReference>
<keyword evidence="1" id="KW-1133">Transmembrane helix</keyword>
<keyword evidence="1" id="KW-0812">Transmembrane</keyword>
<feature type="transmembrane region" description="Helical" evidence="1">
    <location>
        <begin position="63"/>
        <end position="85"/>
    </location>
</feature>